<dbReference type="EMBL" id="GGEC01014334">
    <property type="protein sequence ID" value="MBW94817.1"/>
    <property type="molecule type" value="Transcribed_RNA"/>
</dbReference>
<reference evidence="1" key="1">
    <citation type="submission" date="2018-02" db="EMBL/GenBank/DDBJ databases">
        <title>Rhizophora mucronata_Transcriptome.</title>
        <authorList>
            <person name="Meera S.P."/>
            <person name="Sreeshan A."/>
            <person name="Augustine A."/>
        </authorList>
    </citation>
    <scope>NUCLEOTIDE SEQUENCE</scope>
    <source>
        <tissue evidence="1">Leaf</tissue>
    </source>
</reference>
<name>A0A2P2JMX0_RHIMU</name>
<proteinExistence type="predicted"/>
<sequence length="14" mass="1695">MYSQQQQPTLSDRI</sequence>
<organism evidence="1">
    <name type="scientific">Rhizophora mucronata</name>
    <name type="common">Asiatic mangrove</name>
    <dbReference type="NCBI Taxonomy" id="61149"/>
    <lineage>
        <taxon>Eukaryota</taxon>
        <taxon>Viridiplantae</taxon>
        <taxon>Streptophyta</taxon>
        <taxon>Embryophyta</taxon>
        <taxon>Tracheophyta</taxon>
        <taxon>Spermatophyta</taxon>
        <taxon>Magnoliopsida</taxon>
        <taxon>eudicotyledons</taxon>
        <taxon>Gunneridae</taxon>
        <taxon>Pentapetalae</taxon>
        <taxon>rosids</taxon>
        <taxon>fabids</taxon>
        <taxon>Malpighiales</taxon>
        <taxon>Rhizophoraceae</taxon>
        <taxon>Rhizophora</taxon>
    </lineage>
</organism>
<evidence type="ECO:0000313" key="1">
    <source>
        <dbReference type="EMBL" id="MBW94817.1"/>
    </source>
</evidence>
<protein>
    <submittedName>
        <fullName evidence="1">Uncharacterized protein</fullName>
    </submittedName>
</protein>
<accession>A0A2P2JMX0</accession>